<evidence type="ECO:0000313" key="2">
    <source>
        <dbReference type="EMBL" id="QBK87006.1"/>
    </source>
</evidence>
<evidence type="ECO:0000256" key="1">
    <source>
        <dbReference type="SAM" id="MobiDB-lite"/>
    </source>
</evidence>
<feature type="compositionally biased region" description="Pro residues" evidence="1">
    <location>
        <begin position="21"/>
        <end position="30"/>
    </location>
</feature>
<reference evidence="2" key="1">
    <citation type="journal article" date="2019" name="MBio">
        <title>Virus Genomes from Deep Sea Sediments Expand the Ocean Megavirome and Support Independent Origins of Viral Gigantism.</title>
        <authorList>
            <person name="Backstrom D."/>
            <person name="Yutin N."/>
            <person name="Jorgensen S.L."/>
            <person name="Dharamshi J."/>
            <person name="Homa F."/>
            <person name="Zaremba-Niedwiedzka K."/>
            <person name="Spang A."/>
            <person name="Wolf Y.I."/>
            <person name="Koonin E.V."/>
            <person name="Ettema T.J."/>
        </authorList>
    </citation>
    <scope>NUCLEOTIDE SEQUENCE</scope>
</reference>
<sequence length="30" mass="3443">MKGAQQKKPQNKKTTKRAPKKPTPILPRNE</sequence>
<dbReference type="EMBL" id="MK500340">
    <property type="protein sequence ID" value="QBK87006.1"/>
    <property type="molecule type" value="Genomic_DNA"/>
</dbReference>
<organism evidence="2">
    <name type="scientific">Marseillevirus LCMAC103</name>
    <dbReference type="NCBI Taxonomy" id="2506604"/>
    <lineage>
        <taxon>Viruses</taxon>
        <taxon>Varidnaviria</taxon>
        <taxon>Bamfordvirae</taxon>
        <taxon>Nucleocytoviricota</taxon>
        <taxon>Megaviricetes</taxon>
        <taxon>Pimascovirales</taxon>
        <taxon>Pimascovirales incertae sedis</taxon>
        <taxon>Marseilleviridae</taxon>
    </lineage>
</organism>
<name>A0A481YWV6_9VIRU</name>
<proteinExistence type="predicted"/>
<feature type="region of interest" description="Disordered" evidence="1">
    <location>
        <begin position="1"/>
        <end position="30"/>
    </location>
</feature>
<protein>
    <submittedName>
        <fullName evidence="2">Uncharacterized protein</fullName>
    </submittedName>
</protein>
<gene>
    <name evidence="2" type="ORF">LCMAC103_03500</name>
</gene>
<accession>A0A481YWV6</accession>
<feature type="compositionally biased region" description="Basic residues" evidence="1">
    <location>
        <begin position="9"/>
        <end position="20"/>
    </location>
</feature>